<dbReference type="InterPro" id="IPR024300">
    <property type="entry name" value="SipL_SPOCS_dom"/>
</dbReference>
<dbReference type="STRING" id="1533.SAMN05443638_11251"/>
<gene>
    <name evidence="2" type="ORF">SAMN05443638_11251</name>
</gene>
<dbReference type="OrthoDB" id="9779340at2"/>
<dbReference type="RefSeq" id="WP_072895763.1">
    <property type="nucleotide sequence ID" value="NZ_FQVM01000012.1"/>
</dbReference>
<dbReference type="InterPro" id="IPR018392">
    <property type="entry name" value="LysM"/>
</dbReference>
<dbReference type="Proteomes" id="UP000184035">
    <property type="component" value="Unassembled WGS sequence"/>
</dbReference>
<dbReference type="EMBL" id="FQVM01000012">
    <property type="protein sequence ID" value="SHE80818.1"/>
    <property type="molecule type" value="Genomic_DNA"/>
</dbReference>
<dbReference type="SMART" id="SM00257">
    <property type="entry name" value="LysM"/>
    <property type="match status" value="1"/>
</dbReference>
<evidence type="ECO:0000313" key="2">
    <source>
        <dbReference type="EMBL" id="SHE80818.1"/>
    </source>
</evidence>
<dbReference type="Gene3D" id="3.10.350.10">
    <property type="entry name" value="LysM domain"/>
    <property type="match status" value="1"/>
</dbReference>
<protein>
    <recommendedName>
        <fullName evidence="1">LysM domain-containing protein</fullName>
    </recommendedName>
</protein>
<name>A0A1M4WHV5_9CLOT</name>
<dbReference type="InterPro" id="IPR036779">
    <property type="entry name" value="LysM_dom_sf"/>
</dbReference>
<dbReference type="PROSITE" id="PS51782">
    <property type="entry name" value="LYSM"/>
    <property type="match status" value="1"/>
</dbReference>
<dbReference type="GO" id="GO:0008932">
    <property type="term" value="F:lytic endotransglycosylase activity"/>
    <property type="evidence" value="ECO:0007669"/>
    <property type="project" value="TreeGrafter"/>
</dbReference>
<proteinExistence type="predicted"/>
<evidence type="ECO:0000259" key="1">
    <source>
        <dbReference type="PROSITE" id="PS51782"/>
    </source>
</evidence>
<dbReference type="Pfam" id="PF12673">
    <property type="entry name" value="SipL"/>
    <property type="match status" value="3"/>
</dbReference>
<reference evidence="2 3" key="1">
    <citation type="submission" date="2016-11" db="EMBL/GenBank/DDBJ databases">
        <authorList>
            <person name="Jaros S."/>
            <person name="Januszkiewicz K."/>
            <person name="Wedrychowicz H."/>
        </authorList>
    </citation>
    <scope>NUCLEOTIDE SEQUENCE [LARGE SCALE GENOMIC DNA]</scope>
    <source>
        <strain evidence="2 3">DSM 2631</strain>
    </source>
</reference>
<dbReference type="CDD" id="cd00118">
    <property type="entry name" value="LysM"/>
    <property type="match status" value="1"/>
</dbReference>
<organism evidence="2 3">
    <name type="scientific">Clostridium fallax</name>
    <dbReference type="NCBI Taxonomy" id="1533"/>
    <lineage>
        <taxon>Bacteria</taxon>
        <taxon>Bacillati</taxon>
        <taxon>Bacillota</taxon>
        <taxon>Clostridia</taxon>
        <taxon>Eubacteriales</taxon>
        <taxon>Clostridiaceae</taxon>
        <taxon>Clostridium</taxon>
    </lineage>
</organism>
<accession>A0A1M4WHV5</accession>
<sequence>MADIDVLKETIEYEQLFEQIENNPVIRGEYLIPDTHPDVVEILNVQGKVIPTHKEVQQDRILVEGKVDYNIIYLAREEEGLGVHCVGWNDKFTNYIDLVGAEHRMICDAECEIEHINSNIINERKIGIEIIPSIKCDIYKAEEFEYVKEIEGSADIEMRKKTEVFDKVIYKKNIEMSGKCKMQVPMDKPQIGSILKCMMTPHNKEVKIIDGKVNISCYCKIEIVYRASDSRDILSLEEDIYLTQEEELLSPELDVIPIINFRENEVNYALDKDDLGEDRIIDIESVIEGDLKVISKEHIELIEDAYSPTRLLELKKDSKNISLLIGEGNSESIAKDNLSIPPEEGSIVQIVSVSGNLLSLDKKIERGKVILNGMVRVNVIYKTTDEEKGIGTVEGEIPFSNTIDIKEANIGMKYTLKAWIETMEANIEANTIAIKAIIAAKARIFDMAKKSCVTFVEEKEGESPTKNASLTIYIVQKGDTLWNLAKKYNTTVEDLVNINNIDNPDVIEAGEKLIIPGRAIL</sequence>
<dbReference type="AlphaFoldDB" id="A0A1M4WHV5"/>
<evidence type="ECO:0000313" key="3">
    <source>
        <dbReference type="Proteomes" id="UP000184035"/>
    </source>
</evidence>
<dbReference type="Pfam" id="PF01476">
    <property type="entry name" value="LysM"/>
    <property type="match status" value="1"/>
</dbReference>
<feature type="domain" description="LysM" evidence="1">
    <location>
        <begin position="471"/>
        <end position="515"/>
    </location>
</feature>
<dbReference type="PANTHER" id="PTHR33734:SF22">
    <property type="entry name" value="MEMBRANE-BOUND LYTIC MUREIN TRANSGLYCOSYLASE D"/>
    <property type="match status" value="1"/>
</dbReference>
<dbReference type="SUPFAM" id="SSF54106">
    <property type="entry name" value="LysM domain"/>
    <property type="match status" value="1"/>
</dbReference>
<dbReference type="PANTHER" id="PTHR33734">
    <property type="entry name" value="LYSM DOMAIN-CONTAINING GPI-ANCHORED PROTEIN 2"/>
    <property type="match status" value="1"/>
</dbReference>
<keyword evidence="3" id="KW-1185">Reference proteome</keyword>